<evidence type="ECO:0000256" key="1">
    <source>
        <dbReference type="SAM" id="MobiDB-lite"/>
    </source>
</evidence>
<protein>
    <submittedName>
        <fullName evidence="2">Molecular chaperone DnaJ</fullName>
    </submittedName>
</protein>
<sequence>MLFDPSRPSIVIAGDKGASGTLTRNQKTFNRLIKQIEQKRQRLAAWEILLPRYQKKYAEELLPIEAELEGLQLQMVRKLDQAYGQKGLTRTERKGLAEFIVNLVAPLLEKSDDPELKEIYNRHSGSDYDEDLAAEKQQLKEMFEGMMGVGLDDDIDFNDPESFLRQAHEKMTEQAQKASAEQASRAARRKKTAKQLAREQAQETEEKEISASIRDVYRKLASALHPDREPDLAERERKNLLMQRVNRAYESRNLLQLLELQLELEHIDPAELARMSEDRLKRFNVILKDQSKELDMEIMGVEHAFALRFQVDPRQRLSPESMLSLLDVQIVRKKQTFRSMEEDLAKFDDIKEIKALLKDLKSMRFDEGMMF</sequence>
<organism evidence="2 3">
    <name type="scientific">Aromatoleum anaerobium</name>
    <dbReference type="NCBI Taxonomy" id="182180"/>
    <lineage>
        <taxon>Bacteria</taxon>
        <taxon>Pseudomonadati</taxon>
        <taxon>Pseudomonadota</taxon>
        <taxon>Betaproteobacteria</taxon>
        <taxon>Rhodocyclales</taxon>
        <taxon>Rhodocyclaceae</taxon>
        <taxon>Aromatoleum</taxon>
    </lineage>
</organism>
<dbReference type="Gene3D" id="1.10.287.110">
    <property type="entry name" value="DnaJ domain"/>
    <property type="match status" value="1"/>
</dbReference>
<dbReference type="EMBL" id="WTVG01000008">
    <property type="protein sequence ID" value="NMG24005.1"/>
    <property type="molecule type" value="Genomic_DNA"/>
</dbReference>
<dbReference type="SUPFAM" id="SSF46565">
    <property type="entry name" value="Chaperone J-domain"/>
    <property type="match status" value="1"/>
</dbReference>
<dbReference type="Proteomes" id="UP000615989">
    <property type="component" value="Unassembled WGS sequence"/>
</dbReference>
<accession>A0ABX1PKQ6</accession>
<gene>
    <name evidence="2" type="ORF">GO606_04560</name>
</gene>
<proteinExistence type="predicted"/>
<dbReference type="InterPro" id="IPR001623">
    <property type="entry name" value="DnaJ_domain"/>
</dbReference>
<evidence type="ECO:0000313" key="3">
    <source>
        <dbReference type="Proteomes" id="UP000615989"/>
    </source>
</evidence>
<dbReference type="RefSeq" id="WP_169117426.1">
    <property type="nucleotide sequence ID" value="NZ_WTVG02000038.1"/>
</dbReference>
<dbReference type="CDD" id="cd06257">
    <property type="entry name" value="DnaJ"/>
    <property type="match status" value="1"/>
</dbReference>
<dbReference type="InterPro" id="IPR036869">
    <property type="entry name" value="J_dom_sf"/>
</dbReference>
<feature type="region of interest" description="Disordered" evidence="1">
    <location>
        <begin position="170"/>
        <end position="207"/>
    </location>
</feature>
<keyword evidence="3" id="KW-1185">Reference proteome</keyword>
<feature type="compositionally biased region" description="Low complexity" evidence="1">
    <location>
        <begin position="173"/>
        <end position="185"/>
    </location>
</feature>
<reference evidence="2" key="1">
    <citation type="submission" date="2019-12" db="EMBL/GenBank/DDBJ databases">
        <title>Comparative genomics gives insights into the taxonomy of the Azoarcus-Aromatoleum group and reveals separate origins of nif in the plant-associated Azoarcus and non-plant-associated Aromatoleum sub-groups.</title>
        <authorList>
            <person name="Lafos M."/>
            <person name="Maluk M."/>
            <person name="Batista M."/>
            <person name="Junghare M."/>
            <person name="Carmona M."/>
            <person name="Faoro H."/>
            <person name="Cruz L.M."/>
            <person name="Battistoni F."/>
            <person name="De Souza E."/>
            <person name="Pedrosa F."/>
            <person name="Chen W.-M."/>
            <person name="Poole P.S."/>
            <person name="Dixon R.A."/>
            <person name="James E.K."/>
        </authorList>
    </citation>
    <scope>NUCLEOTIDE SEQUENCE</scope>
    <source>
        <strain evidence="2">LuFRes1</strain>
    </source>
</reference>
<comment type="caution">
    <text evidence="2">The sequence shown here is derived from an EMBL/GenBank/DDBJ whole genome shotgun (WGS) entry which is preliminary data.</text>
</comment>
<evidence type="ECO:0000313" key="2">
    <source>
        <dbReference type="EMBL" id="NMG24005.1"/>
    </source>
</evidence>
<name>A0ABX1PKQ6_9RHOO</name>